<organism evidence="1 2">
    <name type="scientific">Kutzneria buriramensis</name>
    <dbReference type="NCBI Taxonomy" id="1045776"/>
    <lineage>
        <taxon>Bacteria</taxon>
        <taxon>Bacillati</taxon>
        <taxon>Actinomycetota</taxon>
        <taxon>Actinomycetes</taxon>
        <taxon>Pseudonocardiales</taxon>
        <taxon>Pseudonocardiaceae</taxon>
        <taxon>Kutzneria</taxon>
    </lineage>
</organism>
<sequence>MVAYEGYWTVSNQANSAPGKQDWHAELAKYAADPALTQRIQALANFASVPAHFVGEPKRSPQPTSVSLQQPPRVTITDCLDVSEWKLVSDKPGEVGKNLNDPNQPQRYKFTAEVVQYQDPSRWLVQKTEPHLDQTC</sequence>
<name>A0A3E0GVX4_9PSEU</name>
<comment type="caution">
    <text evidence="1">The sequence shown here is derived from an EMBL/GenBank/DDBJ whole genome shotgun (WGS) entry which is preliminary data.</text>
</comment>
<dbReference type="EMBL" id="QUNO01000022">
    <property type="protein sequence ID" value="REH31039.1"/>
    <property type="molecule type" value="Genomic_DNA"/>
</dbReference>
<protein>
    <submittedName>
        <fullName evidence="1">Uncharacterized protein</fullName>
    </submittedName>
</protein>
<dbReference type="AlphaFoldDB" id="A0A3E0GVX4"/>
<keyword evidence="2" id="KW-1185">Reference proteome</keyword>
<reference evidence="1 2" key="1">
    <citation type="submission" date="2018-08" db="EMBL/GenBank/DDBJ databases">
        <title>Genomic Encyclopedia of Archaeal and Bacterial Type Strains, Phase II (KMG-II): from individual species to whole genera.</title>
        <authorList>
            <person name="Goeker M."/>
        </authorList>
    </citation>
    <scope>NUCLEOTIDE SEQUENCE [LARGE SCALE GENOMIC DNA]</scope>
    <source>
        <strain evidence="1 2">DSM 45791</strain>
    </source>
</reference>
<dbReference type="RefSeq" id="WP_246016204.1">
    <property type="nucleotide sequence ID" value="NZ_CP144376.1"/>
</dbReference>
<accession>A0A3E0GVX4</accession>
<proteinExistence type="predicted"/>
<evidence type="ECO:0000313" key="2">
    <source>
        <dbReference type="Proteomes" id="UP000256269"/>
    </source>
</evidence>
<dbReference type="Proteomes" id="UP000256269">
    <property type="component" value="Unassembled WGS sequence"/>
</dbReference>
<gene>
    <name evidence="1" type="ORF">BCF44_12262</name>
</gene>
<evidence type="ECO:0000313" key="1">
    <source>
        <dbReference type="EMBL" id="REH31039.1"/>
    </source>
</evidence>